<evidence type="ECO:0000313" key="2">
    <source>
        <dbReference type="Proteomes" id="UP001470809"/>
    </source>
</evidence>
<dbReference type="EMBL" id="CP151764">
    <property type="protein sequence ID" value="WZU65777.1"/>
    <property type="molecule type" value="Genomic_DNA"/>
</dbReference>
<gene>
    <name evidence="1" type="ORF">AABB31_01335</name>
</gene>
<reference evidence="1 2" key="1">
    <citation type="submission" date="2024-04" db="EMBL/GenBank/DDBJ databases">
        <title>Phylogenomic analyses of a clade within the roseobacter group suggest taxonomic reassignments of species of the genera Aestuariivita, Citreicella, Loktanella, Nautella, Pelagibaca, Ruegeria, Thalassobius, Thiobacimonas and Tropicibacter, and the proposal o.</title>
        <authorList>
            <person name="Jeon C.O."/>
        </authorList>
    </citation>
    <scope>NUCLEOTIDE SEQUENCE [LARGE SCALE GENOMIC DNA]</scope>
    <source>
        <strain evidence="1 2">SS1-5</strain>
        <plasmid evidence="2">pSS1-5</plasmid>
    </source>
</reference>
<name>A0AAN0NH60_9RHOB</name>
<protein>
    <submittedName>
        <fullName evidence="1">Uncharacterized protein</fullName>
    </submittedName>
</protein>
<keyword evidence="2" id="KW-1185">Reference proteome</keyword>
<dbReference type="Proteomes" id="UP001470809">
    <property type="component" value="Plasmid pSS1-5"/>
</dbReference>
<keyword evidence="1" id="KW-0614">Plasmid</keyword>
<proteinExistence type="predicted"/>
<evidence type="ECO:0000313" key="1">
    <source>
        <dbReference type="EMBL" id="WZU65777.1"/>
    </source>
</evidence>
<accession>A0AAN0NH60</accession>
<sequence>MKDDLRAYRDILMDDETFHPPDFGVAIERSEGFELLSALYVL</sequence>
<reference evidence="2" key="2">
    <citation type="submission" date="2024-08" db="EMBL/GenBank/DDBJ databases">
        <title>Phylogenomic analyses of a clade within the roseobacter group suggest taxonomic reassignments of species of the genera Aestuariivita, Citreicella, Loktanella, Nautella, Pelagibaca, Ruegeria, Thalassobius, Thiobacimonas and Tropicibacter, and the proposal o.</title>
        <authorList>
            <person name="Jeon C.O."/>
        </authorList>
    </citation>
    <scope>NUCLEOTIDE SEQUENCE [LARGE SCALE GENOMIC DNA]</scope>
    <source>
        <strain evidence="2">SS1-5</strain>
        <plasmid evidence="2">pSS1-5</plasmid>
    </source>
</reference>
<dbReference type="AlphaFoldDB" id="A0AAN0NH60"/>
<organism evidence="1 2">
    <name type="scientific">Yoonia rhodophyticola</name>
    <dbReference type="NCBI Taxonomy" id="3137370"/>
    <lineage>
        <taxon>Bacteria</taxon>
        <taxon>Pseudomonadati</taxon>
        <taxon>Pseudomonadota</taxon>
        <taxon>Alphaproteobacteria</taxon>
        <taxon>Rhodobacterales</taxon>
        <taxon>Paracoccaceae</taxon>
        <taxon>Yoonia</taxon>
    </lineage>
</organism>
<geneLocation type="plasmid" evidence="2">
    <name>pSS1-5</name>
</geneLocation>